<dbReference type="AlphaFoldDB" id="A0A7X8TJ01"/>
<sequence length="461" mass="49334">MSQDTSPESDSADQSAPGPERSAEAQAETPSTKPRLFTPSFLLAVVVNLLITTVFFTLVTGMAVYAADEFGAGETAAGFAASAFVVGALFARFFAGKYVNVFGRKRILVICLGAYAAAGIAYPMVGSFEGLLVLRALHGVALGFGQTALTAAVFDIIPRTRRGEGSGYYMLANSLPPALGPLAAIQLSEHYGYEGMFHMVTIISALAFLAACLMQTPEVKPIGVRLRDRLILRPKDVIEPGAFSIAFVAMLLGISFASVMTFLNGYAHSKGMVEAASLYFVVYSATMLLARLVMGKIQDRFGDNAVIYPALTAFTVSMTLLAWAPNAAVLVTSGVLAGFGFGSLLPAMQAIIASKLRTHRISIGISTFFIMMDIGFGFAPLFLGPLVEAFGYQIMYAGCVGLVVFTLVSYWWMHGKYSVRQGVARKRAHRWVNDATGVMPMVPPREKKNDDDAPSAKTPSL</sequence>
<evidence type="ECO:0000256" key="3">
    <source>
        <dbReference type="ARBA" id="ARBA00022989"/>
    </source>
</evidence>
<dbReference type="Gene3D" id="1.20.1720.10">
    <property type="entry name" value="Multidrug resistance protein D"/>
    <property type="match status" value="1"/>
</dbReference>
<dbReference type="Proteomes" id="UP000523139">
    <property type="component" value="Unassembled WGS sequence"/>
</dbReference>
<evidence type="ECO:0000256" key="1">
    <source>
        <dbReference type="ARBA" id="ARBA00004651"/>
    </source>
</evidence>
<evidence type="ECO:0000256" key="6">
    <source>
        <dbReference type="SAM" id="Phobius"/>
    </source>
</evidence>
<dbReference type="EMBL" id="JABAHY010000004">
    <property type="protein sequence ID" value="NLS09636.1"/>
    <property type="molecule type" value="Genomic_DNA"/>
</dbReference>
<dbReference type="PANTHER" id="PTHR23531:SF1">
    <property type="entry name" value="QUINOLENE RESISTANCE PROTEIN NORA"/>
    <property type="match status" value="1"/>
</dbReference>
<dbReference type="InterPro" id="IPR011701">
    <property type="entry name" value="MFS"/>
</dbReference>
<dbReference type="SUPFAM" id="SSF103473">
    <property type="entry name" value="MFS general substrate transporter"/>
    <property type="match status" value="1"/>
</dbReference>
<name>A0A7X8TJ01_9MICC</name>
<protein>
    <submittedName>
        <fullName evidence="8">MFS transporter</fullName>
    </submittedName>
</protein>
<feature type="transmembrane region" description="Helical" evidence="6">
    <location>
        <begin position="166"/>
        <end position="185"/>
    </location>
</feature>
<dbReference type="GO" id="GO:0022857">
    <property type="term" value="F:transmembrane transporter activity"/>
    <property type="evidence" value="ECO:0007669"/>
    <property type="project" value="InterPro"/>
</dbReference>
<feature type="transmembrane region" description="Helical" evidence="6">
    <location>
        <begin position="275"/>
        <end position="294"/>
    </location>
</feature>
<evidence type="ECO:0000256" key="2">
    <source>
        <dbReference type="ARBA" id="ARBA00022692"/>
    </source>
</evidence>
<dbReference type="PROSITE" id="PS50850">
    <property type="entry name" value="MFS"/>
    <property type="match status" value="1"/>
</dbReference>
<dbReference type="InterPro" id="IPR036259">
    <property type="entry name" value="MFS_trans_sf"/>
</dbReference>
<feature type="compositionally biased region" description="Polar residues" evidence="5">
    <location>
        <begin position="1"/>
        <end position="14"/>
    </location>
</feature>
<comment type="caution">
    <text evidence="8">The sequence shown here is derived from an EMBL/GenBank/DDBJ whole genome shotgun (WGS) entry which is preliminary data.</text>
</comment>
<evidence type="ECO:0000256" key="5">
    <source>
        <dbReference type="SAM" id="MobiDB-lite"/>
    </source>
</evidence>
<dbReference type="Pfam" id="PF07690">
    <property type="entry name" value="MFS_1"/>
    <property type="match status" value="1"/>
</dbReference>
<evidence type="ECO:0000313" key="8">
    <source>
        <dbReference type="EMBL" id="NLS09636.1"/>
    </source>
</evidence>
<feature type="region of interest" description="Disordered" evidence="5">
    <location>
        <begin position="441"/>
        <end position="461"/>
    </location>
</feature>
<gene>
    <name evidence="8" type="ORF">HGQ17_06380</name>
</gene>
<feature type="transmembrane region" description="Helical" evidence="6">
    <location>
        <begin position="363"/>
        <end position="383"/>
    </location>
</feature>
<feature type="region of interest" description="Disordered" evidence="5">
    <location>
        <begin position="1"/>
        <end position="32"/>
    </location>
</feature>
<evidence type="ECO:0000256" key="4">
    <source>
        <dbReference type="ARBA" id="ARBA00023136"/>
    </source>
</evidence>
<evidence type="ECO:0000313" key="9">
    <source>
        <dbReference type="Proteomes" id="UP000523139"/>
    </source>
</evidence>
<feature type="transmembrane region" description="Helical" evidence="6">
    <location>
        <begin position="41"/>
        <end position="64"/>
    </location>
</feature>
<dbReference type="CDD" id="cd17489">
    <property type="entry name" value="MFS_YfcJ_like"/>
    <property type="match status" value="1"/>
</dbReference>
<feature type="transmembrane region" description="Helical" evidence="6">
    <location>
        <begin position="131"/>
        <end position="154"/>
    </location>
</feature>
<comment type="subcellular location">
    <subcellularLocation>
        <location evidence="1">Cell membrane</location>
        <topology evidence="1">Multi-pass membrane protein</topology>
    </subcellularLocation>
</comment>
<feature type="transmembrane region" description="Helical" evidence="6">
    <location>
        <begin position="76"/>
        <end position="95"/>
    </location>
</feature>
<keyword evidence="9" id="KW-1185">Reference proteome</keyword>
<dbReference type="Gene3D" id="1.20.1250.20">
    <property type="entry name" value="MFS general substrate transporter like domains"/>
    <property type="match status" value="1"/>
</dbReference>
<dbReference type="PANTHER" id="PTHR23531">
    <property type="entry name" value="QUINOLENE RESISTANCE PROTEIN NORA"/>
    <property type="match status" value="1"/>
</dbReference>
<keyword evidence="3 6" id="KW-1133">Transmembrane helix</keyword>
<feature type="transmembrane region" description="Helical" evidence="6">
    <location>
        <begin position="237"/>
        <end position="263"/>
    </location>
</feature>
<feature type="transmembrane region" description="Helical" evidence="6">
    <location>
        <begin position="197"/>
        <end position="216"/>
    </location>
</feature>
<dbReference type="RefSeq" id="WP_168887125.1">
    <property type="nucleotide sequence ID" value="NZ_JABAHY010000004.1"/>
</dbReference>
<feature type="domain" description="Major facilitator superfamily (MFS) profile" evidence="7">
    <location>
        <begin position="41"/>
        <end position="418"/>
    </location>
</feature>
<organism evidence="8 9">
    <name type="scientific">Nesterenkonia sedimenti</name>
    <dbReference type="NCBI Taxonomy" id="1463632"/>
    <lineage>
        <taxon>Bacteria</taxon>
        <taxon>Bacillati</taxon>
        <taxon>Actinomycetota</taxon>
        <taxon>Actinomycetes</taxon>
        <taxon>Micrococcales</taxon>
        <taxon>Micrococcaceae</taxon>
        <taxon>Nesterenkonia</taxon>
    </lineage>
</organism>
<proteinExistence type="predicted"/>
<keyword evidence="2 6" id="KW-0812">Transmembrane</keyword>
<keyword evidence="4 6" id="KW-0472">Membrane</keyword>
<dbReference type="InterPro" id="IPR020846">
    <property type="entry name" value="MFS_dom"/>
</dbReference>
<dbReference type="GO" id="GO:0005886">
    <property type="term" value="C:plasma membrane"/>
    <property type="evidence" value="ECO:0007669"/>
    <property type="project" value="UniProtKB-SubCell"/>
</dbReference>
<accession>A0A7X8TJ01</accession>
<feature type="transmembrane region" description="Helical" evidence="6">
    <location>
        <begin position="389"/>
        <end position="412"/>
    </location>
</feature>
<feature type="transmembrane region" description="Helical" evidence="6">
    <location>
        <begin position="107"/>
        <end position="125"/>
    </location>
</feature>
<reference evidence="8 9" key="1">
    <citation type="submission" date="2020-04" db="EMBL/GenBank/DDBJ databases">
        <title>Nesterenkonia sp. nov., isolated from marine sediment.</title>
        <authorList>
            <person name="Zhang G."/>
        </authorList>
    </citation>
    <scope>NUCLEOTIDE SEQUENCE [LARGE SCALE GENOMIC DNA]</scope>
    <source>
        <strain evidence="8 9">MY13</strain>
    </source>
</reference>
<feature type="transmembrane region" description="Helical" evidence="6">
    <location>
        <begin position="306"/>
        <end position="324"/>
    </location>
</feature>
<dbReference type="InterPro" id="IPR052714">
    <property type="entry name" value="MFS_Exporter"/>
</dbReference>
<evidence type="ECO:0000259" key="7">
    <source>
        <dbReference type="PROSITE" id="PS50850"/>
    </source>
</evidence>
<feature type="transmembrane region" description="Helical" evidence="6">
    <location>
        <begin position="330"/>
        <end position="351"/>
    </location>
</feature>